<evidence type="ECO:0000313" key="2">
    <source>
        <dbReference type="Proteomes" id="UP000557857"/>
    </source>
</evidence>
<protein>
    <submittedName>
        <fullName evidence="1">Uncharacterized protein</fullName>
    </submittedName>
</protein>
<reference evidence="1 2" key="1">
    <citation type="submission" date="2020-04" db="EMBL/GenBank/DDBJ databases">
        <authorList>
            <person name="Abaymova A."/>
            <person name="Teymurazov M."/>
            <person name="Tazyna O."/>
            <person name="Chatushin Y."/>
            <person name="Svetoch E."/>
            <person name="Pereligyn V."/>
            <person name="Pohylenko V."/>
            <person name="Platonov M."/>
            <person name="Kartsev N."/>
            <person name="Skryabin Y."/>
            <person name="Sizova A."/>
            <person name="Solomentsev V."/>
            <person name="Kislichkina A."/>
            <person name="Bogun A."/>
        </authorList>
    </citation>
    <scope>NUCLEOTIDE SEQUENCE [LARGE SCALE GENOMIC DNA]</scope>
    <source>
        <strain evidence="2">SCPM-O-B-8398 (E28)</strain>
    </source>
</reference>
<organism evidence="1 2">
    <name type="scientific">Enterococcus mundtii</name>
    <dbReference type="NCBI Taxonomy" id="53346"/>
    <lineage>
        <taxon>Bacteria</taxon>
        <taxon>Bacillati</taxon>
        <taxon>Bacillota</taxon>
        <taxon>Bacilli</taxon>
        <taxon>Lactobacillales</taxon>
        <taxon>Enterococcaceae</taxon>
        <taxon>Enterococcus</taxon>
    </lineage>
</organism>
<dbReference type="RefSeq" id="WP_169059255.1">
    <property type="nucleotide sequence ID" value="NZ_JABCAG010000089.1"/>
</dbReference>
<gene>
    <name evidence="1" type="ORF">HI921_15225</name>
</gene>
<accession>A0A848N0V0</accession>
<proteinExistence type="predicted"/>
<dbReference type="Proteomes" id="UP000557857">
    <property type="component" value="Unassembled WGS sequence"/>
</dbReference>
<dbReference type="EMBL" id="JABCAG010000089">
    <property type="protein sequence ID" value="NMP59790.1"/>
    <property type="molecule type" value="Genomic_DNA"/>
</dbReference>
<name>A0A848N0V0_ENTMU</name>
<sequence length="273" mass="32104">MNRSEYKQMLTLKYFYEEKLQEIKKKHKSDPDLFHPIGKDRYCLYCEKYQEIQDKLQPMVKQLMEYEKTHEVKQPVIQQLAAVPKKEKAKPKKMYQVYSLLFKDGSEYLVYTFAQETGCRLLGRQISELSKAVPISKDYYSSIYLEQEDGSIISVEARLQEHSTKKSWLVAEKQQTRIKATGNCFNEKPFEYLKYTEGQYGCLRTFCGNTAIKKTKKFSKNGKVAFETARGMIAIEYGQVLLKLFPGTFIVISEEEFSEYFVEDESLVWMKKE</sequence>
<comment type="caution">
    <text evidence="1">The sequence shown here is derived from an EMBL/GenBank/DDBJ whole genome shotgun (WGS) entry which is preliminary data.</text>
</comment>
<evidence type="ECO:0000313" key="1">
    <source>
        <dbReference type="EMBL" id="NMP59790.1"/>
    </source>
</evidence>
<dbReference type="AlphaFoldDB" id="A0A848N0V0"/>